<dbReference type="EMBL" id="CP051180">
    <property type="protein sequence ID" value="QIZ76131.1"/>
    <property type="molecule type" value="Genomic_DNA"/>
</dbReference>
<evidence type="ECO:0000259" key="1">
    <source>
        <dbReference type="Pfam" id="PF01636"/>
    </source>
</evidence>
<organism evidence="2 3">
    <name type="scientific">Ferrimonas lipolytica</name>
    <dbReference type="NCBI Taxonomy" id="2724191"/>
    <lineage>
        <taxon>Bacteria</taxon>
        <taxon>Pseudomonadati</taxon>
        <taxon>Pseudomonadota</taxon>
        <taxon>Gammaproteobacteria</taxon>
        <taxon>Alteromonadales</taxon>
        <taxon>Ferrimonadaceae</taxon>
        <taxon>Ferrimonas</taxon>
    </lineage>
</organism>
<dbReference type="KEGG" id="fes:HER31_04025"/>
<dbReference type="InterPro" id="IPR052077">
    <property type="entry name" value="CcrZ_PhaseVar_Mediator"/>
</dbReference>
<protein>
    <submittedName>
        <fullName evidence="2">Phosphotransferase</fullName>
    </submittedName>
</protein>
<dbReference type="Pfam" id="PF01636">
    <property type="entry name" value="APH"/>
    <property type="match status" value="1"/>
</dbReference>
<dbReference type="Gene3D" id="3.30.200.20">
    <property type="entry name" value="Phosphorylase Kinase, domain 1"/>
    <property type="match status" value="1"/>
</dbReference>
<dbReference type="PANTHER" id="PTHR40086:SF1">
    <property type="entry name" value="CELL CYCLE REGULATOR CCRZ"/>
    <property type="match status" value="1"/>
</dbReference>
<dbReference type="AlphaFoldDB" id="A0A6H1UAQ3"/>
<evidence type="ECO:0000313" key="2">
    <source>
        <dbReference type="EMBL" id="QIZ76131.1"/>
    </source>
</evidence>
<dbReference type="PANTHER" id="PTHR40086">
    <property type="entry name" value="PHOSPHOTRANSFERASE YTMP-RELATED"/>
    <property type="match status" value="1"/>
</dbReference>
<dbReference type="InterPro" id="IPR011009">
    <property type="entry name" value="Kinase-like_dom_sf"/>
</dbReference>
<evidence type="ECO:0000313" key="3">
    <source>
        <dbReference type="Proteomes" id="UP000501602"/>
    </source>
</evidence>
<dbReference type="InterPro" id="IPR002575">
    <property type="entry name" value="Aminoglycoside_PTrfase"/>
</dbReference>
<feature type="domain" description="Aminoglycoside phosphotransferase" evidence="1">
    <location>
        <begin position="24"/>
        <end position="219"/>
    </location>
</feature>
<proteinExistence type="predicted"/>
<keyword evidence="2" id="KW-0808">Transferase</keyword>
<reference evidence="2 3" key="1">
    <citation type="submission" date="2020-04" db="EMBL/GenBank/DDBJ databases">
        <title>Ferrimonas sp. S7 isolated from sea water.</title>
        <authorList>
            <person name="Bae S.S."/>
            <person name="Baek K."/>
        </authorList>
    </citation>
    <scope>NUCLEOTIDE SEQUENCE [LARGE SCALE GENOMIC DNA]</scope>
    <source>
        <strain evidence="2 3">S7</strain>
    </source>
</reference>
<keyword evidence="3" id="KW-1185">Reference proteome</keyword>
<accession>A0A6H1UAQ3</accession>
<sequence>MTVNLTQPKMMWHQAMPHIPLQHIEPLNGATVNQLFLVTADGRQWVLRLHAAAAVVDRIQEREQWYLAAAAGLAPELHYWSADNGFCISELGGSNPNKLESAPLLRLLNRLHQLAPITPPISYCDQIERYLSGVSSAPLAQWLALQQQWQQQLYRSELAPCFCHHDLHAGNILERQQHYLAIDFEYASFGHPLFDVAVARAQLPIEQQQQFVVEYYALRQLPYTANEQRALRAATALWHLTNCAWSLAQLHQVGTHSDTVAINKWCKNSKDWLSLNMVS</sequence>
<dbReference type="Proteomes" id="UP000501602">
    <property type="component" value="Chromosome"/>
</dbReference>
<dbReference type="SUPFAM" id="SSF56112">
    <property type="entry name" value="Protein kinase-like (PK-like)"/>
    <property type="match status" value="1"/>
</dbReference>
<gene>
    <name evidence="2" type="ORF">HER31_04025</name>
</gene>
<dbReference type="GO" id="GO:0016740">
    <property type="term" value="F:transferase activity"/>
    <property type="evidence" value="ECO:0007669"/>
    <property type="project" value="UniProtKB-KW"/>
</dbReference>
<name>A0A6H1UAQ3_9GAMM</name>
<dbReference type="RefSeq" id="WP_168659391.1">
    <property type="nucleotide sequence ID" value="NZ_CP051180.1"/>
</dbReference>
<dbReference type="Gene3D" id="3.90.1200.10">
    <property type="match status" value="1"/>
</dbReference>